<dbReference type="Gene3D" id="3.40.1710.10">
    <property type="entry name" value="abc type-2 transporter like domain"/>
    <property type="match status" value="1"/>
</dbReference>
<evidence type="ECO:0000313" key="10">
    <source>
        <dbReference type="EMBL" id="GFG62837.1"/>
    </source>
</evidence>
<keyword evidence="3" id="KW-1003">Cell membrane</keyword>
<feature type="region of interest" description="Disordered" evidence="7">
    <location>
        <begin position="440"/>
        <end position="479"/>
    </location>
</feature>
<proteinExistence type="inferred from homology"/>
<dbReference type="InterPro" id="IPR051328">
    <property type="entry name" value="T7SS_ABC-Transporter"/>
</dbReference>
<keyword evidence="12" id="KW-1185">Reference proteome</keyword>
<dbReference type="EMBL" id="CP065047">
    <property type="protein sequence ID" value="QPI38426.1"/>
    <property type="molecule type" value="Genomic_DNA"/>
</dbReference>
<evidence type="ECO:0000256" key="5">
    <source>
        <dbReference type="ARBA" id="ARBA00022989"/>
    </source>
</evidence>
<dbReference type="EMBL" id="BLKU01000001">
    <property type="protein sequence ID" value="GFG62837.1"/>
    <property type="molecule type" value="Genomic_DNA"/>
</dbReference>
<organism evidence="11 13">
    <name type="scientific">Mycobacterium kubicae</name>
    <dbReference type="NCBI Taxonomy" id="120959"/>
    <lineage>
        <taxon>Bacteria</taxon>
        <taxon>Bacillati</taxon>
        <taxon>Actinomycetota</taxon>
        <taxon>Actinomycetes</taxon>
        <taxon>Mycobacteriales</taxon>
        <taxon>Mycobacteriaceae</taxon>
        <taxon>Mycobacterium</taxon>
        <taxon>Mycobacterium simiae complex</taxon>
    </lineage>
</organism>
<evidence type="ECO:0000256" key="2">
    <source>
        <dbReference type="ARBA" id="ARBA00007783"/>
    </source>
</evidence>
<protein>
    <submittedName>
        <fullName evidence="11">YhgE/Pip domain-containing protein</fullName>
    </submittedName>
</protein>
<dbReference type="Proteomes" id="UP000465306">
    <property type="component" value="Unassembled WGS sequence"/>
</dbReference>
<feature type="compositionally biased region" description="Basic and acidic residues" evidence="7">
    <location>
        <begin position="446"/>
        <end position="456"/>
    </location>
</feature>
<evidence type="ECO:0000313" key="13">
    <source>
        <dbReference type="Proteomes" id="UP000663583"/>
    </source>
</evidence>
<reference evidence="11" key="3">
    <citation type="submission" date="2020-11" db="EMBL/GenBank/DDBJ databases">
        <title>Intraspecies plasmid and genomic variation of Mycobacterium kubicae revealed by the complete genome sequences of two clinical isolates.</title>
        <authorList>
            <person name="Hendrix J.R."/>
            <person name="Epperson L.E."/>
            <person name="Honda J.R."/>
            <person name="Strong M."/>
        </authorList>
    </citation>
    <scope>NUCLEOTIDE SEQUENCE</scope>
    <source>
        <strain evidence="11">JCM 13573</strain>
    </source>
</reference>
<dbReference type="PANTHER" id="PTHR43077:SF8">
    <property type="entry name" value="DOXORUBICIN RESISTANCE ABC TRANSPORTER PERMEASE PROTEIN DRRB"/>
    <property type="match status" value="1"/>
</dbReference>
<dbReference type="RefSeq" id="WP_085072547.1">
    <property type="nucleotide sequence ID" value="NZ_BLKU01000001.1"/>
</dbReference>
<keyword evidence="5 8" id="KW-1133">Transmembrane helix</keyword>
<feature type="transmembrane region" description="Helical" evidence="8">
    <location>
        <begin position="29"/>
        <end position="53"/>
    </location>
</feature>
<dbReference type="AlphaFoldDB" id="A0AAX1JD94"/>
<dbReference type="Pfam" id="PF12051">
    <property type="entry name" value="DUF3533"/>
    <property type="match status" value="1"/>
</dbReference>
<dbReference type="Proteomes" id="UP000663583">
    <property type="component" value="Chromosome"/>
</dbReference>
<name>A0AAX1JD94_9MYCO</name>
<evidence type="ECO:0000313" key="11">
    <source>
        <dbReference type="EMBL" id="QPI38426.1"/>
    </source>
</evidence>
<feature type="domain" description="DUF3533" evidence="9">
    <location>
        <begin position="35"/>
        <end position="389"/>
    </location>
</feature>
<evidence type="ECO:0000256" key="4">
    <source>
        <dbReference type="ARBA" id="ARBA00022692"/>
    </source>
</evidence>
<keyword evidence="4 8" id="KW-0812">Transmembrane</keyword>
<feature type="transmembrane region" description="Helical" evidence="8">
    <location>
        <begin position="334"/>
        <end position="356"/>
    </location>
</feature>
<feature type="transmembrane region" description="Helical" evidence="8">
    <location>
        <begin position="306"/>
        <end position="327"/>
    </location>
</feature>
<comment type="subcellular location">
    <subcellularLocation>
        <location evidence="1">Cell membrane</location>
        <topology evidence="1">Multi-pass membrane protein</topology>
    </subcellularLocation>
</comment>
<evidence type="ECO:0000256" key="6">
    <source>
        <dbReference type="ARBA" id="ARBA00023136"/>
    </source>
</evidence>
<feature type="compositionally biased region" description="Low complexity" evidence="7">
    <location>
        <begin position="463"/>
        <end position="473"/>
    </location>
</feature>
<evidence type="ECO:0000259" key="9">
    <source>
        <dbReference type="Pfam" id="PF12051"/>
    </source>
</evidence>
<dbReference type="InterPro" id="IPR022703">
    <property type="entry name" value="DUF3533"/>
</dbReference>
<dbReference type="KEGG" id="mku:I2456_02380"/>
<accession>A0AAX1JD94</accession>
<dbReference type="PANTHER" id="PTHR43077">
    <property type="entry name" value="TRANSPORT PERMEASE YVFS-RELATED"/>
    <property type="match status" value="1"/>
</dbReference>
<keyword evidence="6 8" id="KW-0472">Membrane</keyword>
<feature type="transmembrane region" description="Helical" evidence="8">
    <location>
        <begin position="273"/>
        <end position="294"/>
    </location>
</feature>
<evidence type="ECO:0000256" key="3">
    <source>
        <dbReference type="ARBA" id="ARBA00022475"/>
    </source>
</evidence>
<comment type="similarity">
    <text evidence="2">Belongs to the ABC-2 integral membrane protein family.</text>
</comment>
<evidence type="ECO:0000256" key="1">
    <source>
        <dbReference type="ARBA" id="ARBA00004651"/>
    </source>
</evidence>
<evidence type="ECO:0000256" key="7">
    <source>
        <dbReference type="SAM" id="MobiDB-lite"/>
    </source>
</evidence>
<sequence>MSKKQPKRQPLHAAPKPNRSTKALRTVRFWVAPIVITLALMSALSALYLGGILNPTTNLRHFPIAVVNQDAGPAGKQIVDGLVAGLDKNKFDVRVVSNDEAKKLLDRAQVYGSVLIPPTFSSKMREFGASAVTSDRADRPTITISTNPRAGTLGSSIAGQTLTQAITVVNNKAGEQLSASVAAQTDGAPLAGAAVLGLLSPIDVKSVVYNPLPNGTGNGLSAFYYALLLLLAGFTGSIVVSTLVDSMLGYVPAEYGPVYRFAEQVNISRFRTLLVKWGLMVLLALLTSAVYMAIAHGLGMPIPLGWQLWLFGVFAISAVGITSSSLLSVLGSMGLLVSMLVFVILGLPSAGATVPLEAVPPFFRWLAEFEPMHQVFLGVRSLLYLNGHADAGLSQAVTLTAIGLVIGVLLGGIITNLYDRKGFHRIPGAVELAIAQEHQAQHQAAKAKEAARRSAADPEPEPAAEASPDAVPETSSKQT</sequence>
<evidence type="ECO:0000313" key="12">
    <source>
        <dbReference type="Proteomes" id="UP000465306"/>
    </source>
</evidence>
<reference evidence="10" key="2">
    <citation type="submission" date="2020-02" db="EMBL/GenBank/DDBJ databases">
        <authorList>
            <person name="Matsumoto Y."/>
            <person name="Kinjo T."/>
            <person name="Motooka D."/>
            <person name="Nabeya D."/>
            <person name="Jung N."/>
            <person name="Uechi K."/>
            <person name="Horii T."/>
            <person name="Iida T."/>
            <person name="Fujita J."/>
            <person name="Nakamura S."/>
        </authorList>
    </citation>
    <scope>NUCLEOTIDE SEQUENCE</scope>
    <source>
        <strain evidence="10">JCM 13573</strain>
    </source>
</reference>
<feature type="transmembrane region" description="Helical" evidence="8">
    <location>
        <begin position="396"/>
        <end position="418"/>
    </location>
</feature>
<reference evidence="10 12" key="1">
    <citation type="journal article" date="2019" name="Emerg. Microbes Infect.">
        <title>Comprehensive subspecies identification of 175 nontuberculous mycobacteria species based on 7547 genomic profiles.</title>
        <authorList>
            <person name="Matsumoto Y."/>
            <person name="Kinjo T."/>
            <person name="Motooka D."/>
            <person name="Nabeya D."/>
            <person name="Jung N."/>
            <person name="Uechi K."/>
            <person name="Horii T."/>
            <person name="Iida T."/>
            <person name="Fujita J."/>
            <person name="Nakamura S."/>
        </authorList>
    </citation>
    <scope>NUCLEOTIDE SEQUENCE [LARGE SCALE GENOMIC DNA]</scope>
    <source>
        <strain evidence="10 12">JCM 13573</strain>
    </source>
</reference>
<dbReference type="GO" id="GO:0005886">
    <property type="term" value="C:plasma membrane"/>
    <property type="evidence" value="ECO:0007669"/>
    <property type="project" value="UniProtKB-SubCell"/>
</dbReference>
<evidence type="ECO:0000256" key="8">
    <source>
        <dbReference type="SAM" id="Phobius"/>
    </source>
</evidence>
<gene>
    <name evidence="11" type="ORF">I2456_02380</name>
    <name evidence="10" type="ORF">MKUB_03270</name>
</gene>
<feature type="transmembrane region" description="Helical" evidence="8">
    <location>
        <begin position="222"/>
        <end position="244"/>
    </location>
</feature>